<protein>
    <submittedName>
        <fullName evidence="1">Uncharacterized protein</fullName>
    </submittedName>
</protein>
<reference evidence="1 2" key="1">
    <citation type="journal article" date="2007" name="Int. J. Syst. Evol. Microbiol.">
        <title>Chryseobacterium flavum sp. nov., isolated from polluted soil.</title>
        <authorList>
            <person name="Zhou Y."/>
            <person name="Dong J."/>
            <person name="Wang X."/>
            <person name="Huang X."/>
            <person name="Zhang K.Y."/>
            <person name="Zhang Y.Q."/>
            <person name="Guo Y.F."/>
            <person name="Lai R."/>
            <person name="Li W.J."/>
        </authorList>
    </citation>
    <scope>NUCLEOTIDE SEQUENCE [LARGE SCALE GENOMIC DNA]</scope>
    <source>
        <strain evidence="1 2">KCTC 12877</strain>
    </source>
</reference>
<evidence type="ECO:0000313" key="1">
    <source>
        <dbReference type="EMBL" id="REC66319.1"/>
    </source>
</evidence>
<sequence>MIINNLTRDNHLKYLNEIFKSAKKIFIISPFITKNINLINFGNFSHLEKITMVNAYNEMMQGFYKGEASENPNETMKKFAKFLLSIRKDVYNKDTKLKNWNMLRFMITDIEKVINNY</sequence>
<organism evidence="1 2">
    <name type="scientific">Chryseobacterium flavum</name>
    <dbReference type="NCBI Taxonomy" id="415851"/>
    <lineage>
        <taxon>Bacteria</taxon>
        <taxon>Pseudomonadati</taxon>
        <taxon>Bacteroidota</taxon>
        <taxon>Flavobacteriia</taxon>
        <taxon>Flavobacteriales</taxon>
        <taxon>Weeksellaceae</taxon>
        <taxon>Chryseobacterium group</taxon>
        <taxon>Chryseobacterium</taxon>
    </lineage>
</organism>
<name>A0A3D9CKZ4_9FLAO</name>
<dbReference type="EMBL" id="QNUE01000009">
    <property type="protein sequence ID" value="REC66319.1"/>
    <property type="molecule type" value="Genomic_DNA"/>
</dbReference>
<dbReference type="RefSeq" id="WP_115960515.1">
    <property type="nucleotide sequence ID" value="NZ_CBCRVL010000025.1"/>
</dbReference>
<evidence type="ECO:0000313" key="2">
    <source>
        <dbReference type="Proteomes" id="UP000256769"/>
    </source>
</evidence>
<proteinExistence type="predicted"/>
<accession>A0A3D9CKZ4</accession>
<dbReference type="AlphaFoldDB" id="A0A3D9CKZ4"/>
<keyword evidence="2" id="KW-1185">Reference proteome</keyword>
<dbReference type="OrthoDB" id="6402399at2"/>
<gene>
    <name evidence="1" type="ORF">DRF59_12670</name>
</gene>
<comment type="caution">
    <text evidence="1">The sequence shown here is derived from an EMBL/GenBank/DDBJ whole genome shotgun (WGS) entry which is preliminary data.</text>
</comment>
<dbReference type="Proteomes" id="UP000256769">
    <property type="component" value="Unassembled WGS sequence"/>
</dbReference>